<keyword evidence="2" id="KW-1185">Reference proteome</keyword>
<protein>
    <submittedName>
        <fullName evidence="1">Uncharacterized protein</fullName>
    </submittedName>
</protein>
<dbReference type="AlphaFoldDB" id="A0A392LZE8"/>
<sequence length="123" mass="13986">MSSDNDSSLEQFLNIRFSKEERCCSPFLGKDFLLERLFIVRDTREMGSNRSFSKLITIPSPPICKPDSALRFWIPHPVTCIVVLGDCDSILINRNLGGRQPPSQHGNKGLRVKLSREVRVSIR</sequence>
<evidence type="ECO:0000313" key="2">
    <source>
        <dbReference type="Proteomes" id="UP000265520"/>
    </source>
</evidence>
<accession>A0A392LZE8</accession>
<evidence type="ECO:0000313" key="1">
    <source>
        <dbReference type="EMBL" id="MCH80371.1"/>
    </source>
</evidence>
<dbReference type="EMBL" id="LXQA010000985">
    <property type="protein sequence ID" value="MCH80371.1"/>
    <property type="molecule type" value="Genomic_DNA"/>
</dbReference>
<gene>
    <name evidence="1" type="ORF">A2U01_0001138</name>
</gene>
<reference evidence="1 2" key="1">
    <citation type="journal article" date="2018" name="Front. Plant Sci.">
        <title>Red Clover (Trifolium pratense) and Zigzag Clover (T. medium) - A Picture of Genomic Similarities and Differences.</title>
        <authorList>
            <person name="Dluhosova J."/>
            <person name="Istvanek J."/>
            <person name="Nedelnik J."/>
            <person name="Repkova J."/>
        </authorList>
    </citation>
    <scope>NUCLEOTIDE SEQUENCE [LARGE SCALE GENOMIC DNA]</scope>
    <source>
        <strain evidence="2">cv. 10/8</strain>
        <tissue evidence="1">Leaf</tissue>
    </source>
</reference>
<name>A0A392LZE8_9FABA</name>
<dbReference type="Proteomes" id="UP000265520">
    <property type="component" value="Unassembled WGS sequence"/>
</dbReference>
<organism evidence="1 2">
    <name type="scientific">Trifolium medium</name>
    <dbReference type="NCBI Taxonomy" id="97028"/>
    <lineage>
        <taxon>Eukaryota</taxon>
        <taxon>Viridiplantae</taxon>
        <taxon>Streptophyta</taxon>
        <taxon>Embryophyta</taxon>
        <taxon>Tracheophyta</taxon>
        <taxon>Spermatophyta</taxon>
        <taxon>Magnoliopsida</taxon>
        <taxon>eudicotyledons</taxon>
        <taxon>Gunneridae</taxon>
        <taxon>Pentapetalae</taxon>
        <taxon>rosids</taxon>
        <taxon>fabids</taxon>
        <taxon>Fabales</taxon>
        <taxon>Fabaceae</taxon>
        <taxon>Papilionoideae</taxon>
        <taxon>50 kb inversion clade</taxon>
        <taxon>NPAAA clade</taxon>
        <taxon>Hologalegina</taxon>
        <taxon>IRL clade</taxon>
        <taxon>Trifolieae</taxon>
        <taxon>Trifolium</taxon>
    </lineage>
</organism>
<proteinExistence type="predicted"/>
<comment type="caution">
    <text evidence="1">The sequence shown here is derived from an EMBL/GenBank/DDBJ whole genome shotgun (WGS) entry which is preliminary data.</text>
</comment>